<reference evidence="1 2" key="1">
    <citation type="journal article" date="2016" name="Genome Announc.">
        <title>Genome Sequence of Madurella mycetomatis mm55, Isolated from a Human Mycetoma Case in Sudan.</title>
        <authorList>
            <person name="Smit S."/>
            <person name="Derks M.F."/>
            <person name="Bervoets S."/>
            <person name="Fahal A."/>
            <person name="van Leeuwen W."/>
            <person name="van Belkum A."/>
            <person name="van de Sande W.W."/>
        </authorList>
    </citation>
    <scope>NUCLEOTIDE SEQUENCE [LARGE SCALE GENOMIC DNA]</scope>
    <source>
        <strain evidence="2">mm55</strain>
    </source>
</reference>
<organism evidence="1 2">
    <name type="scientific">Madurella mycetomatis</name>
    <dbReference type="NCBI Taxonomy" id="100816"/>
    <lineage>
        <taxon>Eukaryota</taxon>
        <taxon>Fungi</taxon>
        <taxon>Dikarya</taxon>
        <taxon>Ascomycota</taxon>
        <taxon>Pezizomycotina</taxon>
        <taxon>Sordariomycetes</taxon>
        <taxon>Sordariomycetidae</taxon>
        <taxon>Sordariales</taxon>
        <taxon>Sordariales incertae sedis</taxon>
        <taxon>Madurella</taxon>
    </lineage>
</organism>
<dbReference type="EMBL" id="LCTW02000322">
    <property type="protein sequence ID" value="KXX74762.1"/>
    <property type="molecule type" value="Genomic_DNA"/>
</dbReference>
<comment type="caution">
    <text evidence="1">The sequence shown here is derived from an EMBL/GenBank/DDBJ whole genome shotgun (WGS) entry which is preliminary data.</text>
</comment>
<accession>A0A175VTX7</accession>
<keyword evidence="2" id="KW-1185">Reference proteome</keyword>
<proteinExistence type="predicted"/>
<gene>
    <name evidence="1" type="ORF">MMYC01_209283</name>
</gene>
<dbReference type="AlphaFoldDB" id="A0A175VTX7"/>
<sequence>MASQSPPLLDTGQSQLETNYDPACDTGLLFDACAMVDTIDRSGLCNECKRHACQQIYDAFHNTLLNEEDLLAIRHPSKICCVSRGEQSDRLEFMTTTNPDPVLIEEVMGVKKYCHPRKDGEQTVVEHLIDTLFQFEDDTWNLDQCKLWHVLEGAYMIEDAVRGRSIAEFARNHMMLLNRIVQNSLPDQCRWQCYPHLDHLYNVATEGVGMNCALALDSAMRFMDPRVRSIVEHQLFHPGEWPVSLHDEPDSIRVIAFLEKTPAFEACMAALQHQEDYNFLQENRQEWIQKWRDGGQRRAEMFETLPQRNPHVFGMIRSWMSEGDDSQELNKQMDVLEEAIECVLARLQ</sequence>
<evidence type="ECO:0000313" key="1">
    <source>
        <dbReference type="EMBL" id="KXX74762.1"/>
    </source>
</evidence>
<dbReference type="Proteomes" id="UP000078237">
    <property type="component" value="Unassembled WGS sequence"/>
</dbReference>
<evidence type="ECO:0000313" key="2">
    <source>
        <dbReference type="Proteomes" id="UP000078237"/>
    </source>
</evidence>
<dbReference type="OrthoDB" id="10373475at2759"/>
<dbReference type="VEuPathDB" id="FungiDB:MMYC01_209283"/>
<protein>
    <submittedName>
        <fullName evidence="1">Uncharacterized protein</fullName>
    </submittedName>
</protein>
<name>A0A175VTX7_9PEZI</name>